<reference evidence="2 3" key="1">
    <citation type="submission" date="2017-06" db="EMBL/GenBank/DDBJ databases">
        <authorList>
            <person name="Kim H.J."/>
            <person name="Triplett B.A."/>
        </authorList>
    </citation>
    <scope>NUCLEOTIDE SEQUENCE [LARGE SCALE GENOMIC DNA]</scope>
    <source>
        <strain evidence="2 3">CGMCC 4.5593</strain>
    </source>
</reference>
<gene>
    <name evidence="2" type="ORF">SAMN05421812_102624</name>
</gene>
<name>A0A239IY27_9ACTN</name>
<evidence type="ECO:0000313" key="2">
    <source>
        <dbReference type="EMBL" id="SNS98425.1"/>
    </source>
</evidence>
<dbReference type="EMBL" id="FZPH01000002">
    <property type="protein sequence ID" value="SNS98425.1"/>
    <property type="molecule type" value="Genomic_DNA"/>
</dbReference>
<feature type="region of interest" description="Disordered" evidence="1">
    <location>
        <begin position="786"/>
        <end position="815"/>
    </location>
</feature>
<proteinExistence type="predicted"/>
<dbReference type="Proteomes" id="UP000198362">
    <property type="component" value="Unassembled WGS sequence"/>
</dbReference>
<evidence type="ECO:0000313" key="3">
    <source>
        <dbReference type="Proteomes" id="UP000198362"/>
    </source>
</evidence>
<evidence type="ECO:0000256" key="1">
    <source>
        <dbReference type="SAM" id="MobiDB-lite"/>
    </source>
</evidence>
<protein>
    <submittedName>
        <fullName evidence="2">Uncharacterized protein</fullName>
    </submittedName>
</protein>
<dbReference type="SUPFAM" id="SSF52540">
    <property type="entry name" value="P-loop containing nucleoside triphosphate hydrolases"/>
    <property type="match status" value="1"/>
</dbReference>
<keyword evidence="3" id="KW-1185">Reference proteome</keyword>
<organism evidence="2 3">
    <name type="scientific">Asanoa hainanensis</name>
    <dbReference type="NCBI Taxonomy" id="560556"/>
    <lineage>
        <taxon>Bacteria</taxon>
        <taxon>Bacillati</taxon>
        <taxon>Actinomycetota</taxon>
        <taxon>Actinomycetes</taxon>
        <taxon>Micromonosporales</taxon>
        <taxon>Micromonosporaceae</taxon>
        <taxon>Asanoa</taxon>
    </lineage>
</organism>
<accession>A0A239IY27</accession>
<dbReference type="InterPro" id="IPR027417">
    <property type="entry name" value="P-loop_NTPase"/>
</dbReference>
<feature type="region of interest" description="Disordered" evidence="1">
    <location>
        <begin position="1338"/>
        <end position="1359"/>
    </location>
</feature>
<sequence length="2038" mass="221822">MRAKITSLEWIRVADPDAGVADDFQFQAGGTRYALQVKWAQYPGVFGWAELVNASKDATPLIGRLAQAWQHIRENWSGPLEIRLWSNENPSVTPPREGSVLGSCSAQPPRHFAAFLARSWIPTRERLRAGSDGWSQVATLPEVTGWQPAWEALRIATGLDVDAFAAFVGDLDLHFGPAVEDQLLRPDEAPRDNDLEHLAATLQALVADPARPIQLSREALLERLGWTDRLRFRNPHAFPMPAVYTANETARRQLQVRLDELTGGYVALVGPAGAGKSTLLASLTWPQRRVVRYYAFVPDASDPLSGRGEADSFLHDVSLALEGVGFRRRGYANDLRTQRAALQEQLTDAGERWRDSEEATVIVVDGLDHIPREQNPSRSLLEELPAPAGIPEGVFVVLGTQTTSILPRPICEALTTEDRTVELPPLAPGEVLRLADAAGPGEWLLPGQCERLVAASEGHPLALTYLLQDLAALESVETDPQLRRLAADSLLSDASAYGREVGVRYRGYLLAVGEDRELLDVVAAVARLRTPMDLEWLKTWVATPVLEEFVQRTATFFRREGTVWRFIHNSFRRFLTEETSRVAGTFDVGRDRDLHVALADVCGRSDQRWTLYRDEELAHRYLAGDYARVIELATPNLLRDKLLALRPIAVVRDQARLALRAAADTSDFASLVRMLLFHNELWQRELVISAEKLASVMVYLGPPERAVEHVVAAGLLRVPVGAALDVAVRFTRSGCFEAAVQILRAAGALAEIVRDTPRSAADWAEVTYRISGLDEVLAQLDDQLTAPTADPVPEDPPAALDGQAKGAKRRRREHEERIAQIASARNVMLARCFDLLSEVRDETGLTILRDRIDQESSVGWRARARVVHAIAACEDGDVSSVLRWTREVVKLHTFDRDDEHDEEDGSPTEPGVVPLSLRLRAGDMLVASGLADAPEVDLLVPPGTVADWPSVPSGQDGLTPFQTFIDLAKLRVLRTAASAAPTGVSSTAPPNLRDAGTERFRHALNTLAQLEGRQAAADIGRGSTPNVAAEADPIIRLFEVPNRQTRDWTGWYYVQDAAPGLFRRLTRLAAAGGPDSVNALLDRFAAAWDDPHRAKFWPPQRQLHVLRAVLSVAKADVIVRVRHHLERLDAAIGGLAAGPHELAEIWLDQAKGWSKAGTLQRAEGAVRSALRTSWGPGIHHDDRQLTAWLDWLSVAAADSVLTREEFLAAARCYAGRLAAANDADQDVAEAAAQLIQLVWPVDAPLSTTLAESLCETGIIEEDDAVEAVLLGSASDPQVSVELVAVAAAELLIPLRRQPSHELRRRIEQRLDPRTPQAVATIDDAIAVWSVPEDADSLHFEGSDSASPVAASTEPGDVPALAASPTSVTALLAEMRRTSNAGAGPLDWGRAVEAVAGDDVGFAVAGALLKEAARLHLDGEALGGIAALAARAGLAEPAAEVLAGALARTPAYGWIHHYDGGSRLNLLRAALRHHDPTIARLAASDLAGALSTGALSGQIQPTDLRRILETIAGERAVASAWPQVAEHLDVYAPAAHGVPRPEEPVAAAGTPVEALLRWVAGYFGHPVRPRDFGARRVLHAGLDMARTEAETVLAESNGKGGWQAEAALHTLAVYEPPQGALSSALAESLATAAASDDAICRDLARQLCARHGLAAPVPPSRPLARTYELALPPLPARAAPEPDSRGVPMIDMHDPQQILAPFDEPLRIAARVAGLQTEAVLHRAAAIAVALEMPWLRGGHKAHATRLATRAQRHTYRPWGFMAGRRALGIVLAELVDAGALDRGIAAPSYALGLIDEVLVHVVPEPLDDTTPAPWRAPTDASYDVRGWCKQTEDAAQTYASAAEVTSTYVLAESTEWAQLEWGKPEERRTIRTAHGLADAGGVMLPRRELWETSSTPANNYSQVPDLVWADEQLVVEGWEMHTDPPWYRWLALHPAVGRHLGWTPDVTELFCWHGDDGTWRARSIRRARGQLSHQAPGHTYCAEGWQVVLSDTGLAELRQSFGPLRRSLLVQRTLPARLREDRPAAETSRYRIPLAEPR</sequence>